<dbReference type="OrthoDB" id="2021138at2759"/>
<dbReference type="InterPro" id="IPR029787">
    <property type="entry name" value="Nucleotide_cyclase"/>
</dbReference>
<protein>
    <submittedName>
        <fullName evidence="1">Uncharacterized protein</fullName>
    </submittedName>
</protein>
<dbReference type="VEuPathDB" id="TriTrypDB:ADEAN_000321500"/>
<evidence type="ECO:0000313" key="2">
    <source>
        <dbReference type="Proteomes" id="UP000515908"/>
    </source>
</evidence>
<dbReference type="AlphaFoldDB" id="A0A7G2CA70"/>
<sequence length="115" mass="12984">MNGNQLDIFTYVFREVEQALAFVSDIYINVNRTGTKYSKSKEELFLFRGGISSGPMASIYRNTDHHGMLKCTGPVIRLSATLCDLARNGEILAMEDVISVFHGKNENLLDQQYNM</sequence>
<name>A0A7G2CA70_9TRYP</name>
<evidence type="ECO:0000313" key="1">
    <source>
        <dbReference type="EMBL" id="CAD2215757.1"/>
    </source>
</evidence>
<dbReference type="SUPFAM" id="SSF55073">
    <property type="entry name" value="Nucleotide cyclase"/>
    <property type="match status" value="1"/>
</dbReference>
<keyword evidence="2" id="KW-1185">Reference proteome</keyword>
<dbReference type="Proteomes" id="UP000515908">
    <property type="component" value="Chromosome 05"/>
</dbReference>
<accession>A0A7G2CA70</accession>
<proteinExistence type="predicted"/>
<gene>
    <name evidence="1" type="ORF">ADEAN_000321500</name>
</gene>
<organism evidence="1 2">
    <name type="scientific">Angomonas deanei</name>
    <dbReference type="NCBI Taxonomy" id="59799"/>
    <lineage>
        <taxon>Eukaryota</taxon>
        <taxon>Discoba</taxon>
        <taxon>Euglenozoa</taxon>
        <taxon>Kinetoplastea</taxon>
        <taxon>Metakinetoplastina</taxon>
        <taxon>Trypanosomatida</taxon>
        <taxon>Trypanosomatidae</taxon>
        <taxon>Strigomonadinae</taxon>
        <taxon>Angomonas</taxon>
    </lineage>
</organism>
<dbReference type="EMBL" id="LR877149">
    <property type="protein sequence ID" value="CAD2215757.1"/>
    <property type="molecule type" value="Genomic_DNA"/>
</dbReference>
<reference evidence="1 2" key="1">
    <citation type="submission" date="2020-08" db="EMBL/GenBank/DDBJ databases">
        <authorList>
            <person name="Newling K."/>
            <person name="Davey J."/>
            <person name="Forrester S."/>
        </authorList>
    </citation>
    <scope>NUCLEOTIDE SEQUENCE [LARGE SCALE GENOMIC DNA]</scope>
    <source>
        <strain evidence="2">Crithidia deanei Carvalho (ATCC PRA-265)</strain>
    </source>
</reference>